<gene>
    <name evidence="2" type="ORF">E3J62_10870</name>
</gene>
<keyword evidence="1" id="KW-0732">Signal</keyword>
<proteinExistence type="predicted"/>
<feature type="signal peptide" evidence="1">
    <location>
        <begin position="1"/>
        <end position="18"/>
    </location>
</feature>
<feature type="chain" id="PRO_5021800179" evidence="1">
    <location>
        <begin position="19"/>
        <end position="196"/>
    </location>
</feature>
<dbReference type="EMBL" id="SOJN01000131">
    <property type="protein sequence ID" value="TET44266.1"/>
    <property type="molecule type" value="Genomic_DNA"/>
</dbReference>
<evidence type="ECO:0000256" key="1">
    <source>
        <dbReference type="SAM" id="SignalP"/>
    </source>
</evidence>
<name>A0A523UP27_UNCT6</name>
<dbReference type="AlphaFoldDB" id="A0A523UP27"/>
<sequence length="196" mass="22456">MKCSGIVLSICLIGAAMAFGASDLDDLGYAASSVETKMRLFRGKIFDVQFTRISSEGQPALYDIWCTAEEANFDDFCDLAYLVGKISKKTVWKSRYLIFEDNTGSIVIGQMFWKYRTTTKVCRTFNTLVDGDKKYEQYLERELVDPQPGKTVINLTEALSKGTLNHLALRTKIWRRKRDKQTLEWSKWKEAGTLEF</sequence>
<evidence type="ECO:0000313" key="3">
    <source>
        <dbReference type="Proteomes" id="UP000315525"/>
    </source>
</evidence>
<protein>
    <submittedName>
        <fullName evidence="2">Uncharacterized protein</fullName>
    </submittedName>
</protein>
<evidence type="ECO:0000313" key="2">
    <source>
        <dbReference type="EMBL" id="TET44266.1"/>
    </source>
</evidence>
<accession>A0A523UP27</accession>
<dbReference type="Proteomes" id="UP000315525">
    <property type="component" value="Unassembled WGS sequence"/>
</dbReference>
<reference evidence="2 3" key="1">
    <citation type="submission" date="2019-03" db="EMBL/GenBank/DDBJ databases">
        <title>Metabolic potential of uncultured bacteria and archaea associated with petroleum seepage in deep-sea sediments.</title>
        <authorList>
            <person name="Dong X."/>
            <person name="Hubert C."/>
        </authorList>
    </citation>
    <scope>NUCLEOTIDE SEQUENCE [LARGE SCALE GENOMIC DNA]</scope>
    <source>
        <strain evidence="2">E44_bin18</strain>
    </source>
</reference>
<comment type="caution">
    <text evidence="2">The sequence shown here is derived from an EMBL/GenBank/DDBJ whole genome shotgun (WGS) entry which is preliminary data.</text>
</comment>
<organism evidence="2 3">
    <name type="scientific">candidate division TA06 bacterium</name>
    <dbReference type="NCBI Taxonomy" id="2250710"/>
    <lineage>
        <taxon>Bacteria</taxon>
        <taxon>Bacteria division TA06</taxon>
    </lineage>
</organism>